<gene>
    <name evidence="1" type="ORF">EVAR_18526_1</name>
</gene>
<keyword evidence="2" id="KW-1185">Reference proteome</keyword>
<dbReference type="EMBL" id="BGZK01000269">
    <property type="protein sequence ID" value="GBP33048.1"/>
    <property type="molecule type" value="Genomic_DNA"/>
</dbReference>
<reference evidence="1 2" key="1">
    <citation type="journal article" date="2019" name="Commun. Biol.">
        <title>The bagworm genome reveals a unique fibroin gene that provides high tensile strength.</title>
        <authorList>
            <person name="Kono N."/>
            <person name="Nakamura H."/>
            <person name="Ohtoshi R."/>
            <person name="Tomita M."/>
            <person name="Numata K."/>
            <person name="Arakawa K."/>
        </authorList>
    </citation>
    <scope>NUCLEOTIDE SEQUENCE [LARGE SCALE GENOMIC DNA]</scope>
</reference>
<accession>A0A4C1V2K0</accession>
<organism evidence="1 2">
    <name type="scientific">Eumeta variegata</name>
    <name type="common">Bagworm moth</name>
    <name type="synonym">Eumeta japonica</name>
    <dbReference type="NCBI Taxonomy" id="151549"/>
    <lineage>
        <taxon>Eukaryota</taxon>
        <taxon>Metazoa</taxon>
        <taxon>Ecdysozoa</taxon>
        <taxon>Arthropoda</taxon>
        <taxon>Hexapoda</taxon>
        <taxon>Insecta</taxon>
        <taxon>Pterygota</taxon>
        <taxon>Neoptera</taxon>
        <taxon>Endopterygota</taxon>
        <taxon>Lepidoptera</taxon>
        <taxon>Glossata</taxon>
        <taxon>Ditrysia</taxon>
        <taxon>Tineoidea</taxon>
        <taxon>Psychidae</taxon>
        <taxon>Oiketicinae</taxon>
        <taxon>Eumeta</taxon>
    </lineage>
</organism>
<dbReference type="Proteomes" id="UP000299102">
    <property type="component" value="Unassembled WGS sequence"/>
</dbReference>
<protein>
    <submittedName>
        <fullName evidence="1">Uncharacterized protein</fullName>
    </submittedName>
</protein>
<comment type="caution">
    <text evidence="1">The sequence shown here is derived from an EMBL/GenBank/DDBJ whole genome shotgun (WGS) entry which is preliminary data.</text>
</comment>
<proteinExistence type="predicted"/>
<dbReference type="PANTHER" id="PTHR47027:SF30">
    <property type="entry name" value="THAP-TYPE DOMAIN-CONTAINING PROTEIN"/>
    <property type="match status" value="1"/>
</dbReference>
<name>A0A4C1V2K0_EUMVA</name>
<evidence type="ECO:0000313" key="2">
    <source>
        <dbReference type="Proteomes" id="UP000299102"/>
    </source>
</evidence>
<dbReference type="AlphaFoldDB" id="A0A4C1V2K0"/>
<evidence type="ECO:0000313" key="1">
    <source>
        <dbReference type="EMBL" id="GBP33048.1"/>
    </source>
</evidence>
<dbReference type="STRING" id="151549.A0A4C1V2K0"/>
<dbReference type="PANTHER" id="PTHR47027">
    <property type="entry name" value="REVERSE TRANSCRIPTASE DOMAIN-CONTAINING PROTEIN"/>
    <property type="match status" value="1"/>
</dbReference>
<dbReference type="OrthoDB" id="6724911at2759"/>
<sequence length="156" mass="17880">MVFERGDSTTKCDILVEGEKVEQVKEFVYLGRLFRNNGKHDRDIERKVNTGNKLNGALLAIMNGKSVSRQARLAILNGVLIPNLIYSSESRVWQKKNESRTNVEKMRSMRSICRVSRIDRCRNSNVRERHGLTENIMIRVERGKEVCCGGLAIWKG</sequence>